<proteinExistence type="predicted"/>
<sequence>MEMVEDPRLRIRTEQRFLKPDSLCHISCIRLDNGADDRTRGRLVRDPWAHEIGLGVVLDYSAPDAGESKPAKERRCSHGGVFILDGLSTGQYKDVIVGLPSRLTFSATHSRPGVKAPCSRVGQVFTPRLPPFRHLAPQLLNYIEA</sequence>
<evidence type="ECO:0000313" key="1">
    <source>
        <dbReference type="EMBL" id="UQC79442.1"/>
    </source>
</evidence>
<dbReference type="AlphaFoldDB" id="A0A9Q8SN01"/>
<evidence type="ECO:0000313" key="2">
    <source>
        <dbReference type="Proteomes" id="UP000830671"/>
    </source>
</evidence>
<dbReference type="Proteomes" id="UP000830671">
    <property type="component" value="Chromosome 3"/>
</dbReference>
<dbReference type="EMBL" id="CP019475">
    <property type="protein sequence ID" value="UQC79442.1"/>
    <property type="molecule type" value="Genomic_DNA"/>
</dbReference>
<keyword evidence="2" id="KW-1185">Reference proteome</keyword>
<dbReference type="GeneID" id="73338941"/>
<accession>A0A9Q8SN01</accession>
<gene>
    <name evidence="1" type="ORF">CLUP02_04922</name>
</gene>
<reference evidence="1" key="1">
    <citation type="journal article" date="2021" name="Mol. Plant Microbe Interact.">
        <title>Complete Genome Sequence of the Plant-Pathogenic Fungus Colletotrichum lupini.</title>
        <authorList>
            <person name="Baroncelli R."/>
            <person name="Pensec F."/>
            <person name="Da Lio D."/>
            <person name="Boufleur T."/>
            <person name="Vicente I."/>
            <person name="Sarrocco S."/>
            <person name="Picot A."/>
            <person name="Baraldi E."/>
            <person name="Sukno S."/>
            <person name="Thon M."/>
            <person name="Le Floch G."/>
        </authorList>
    </citation>
    <scope>NUCLEOTIDE SEQUENCE</scope>
    <source>
        <strain evidence="1">IMI 504893</strain>
    </source>
</reference>
<dbReference type="KEGG" id="clup:CLUP02_04922"/>
<organism evidence="1 2">
    <name type="scientific">Colletotrichum lupini</name>
    <dbReference type="NCBI Taxonomy" id="145971"/>
    <lineage>
        <taxon>Eukaryota</taxon>
        <taxon>Fungi</taxon>
        <taxon>Dikarya</taxon>
        <taxon>Ascomycota</taxon>
        <taxon>Pezizomycotina</taxon>
        <taxon>Sordariomycetes</taxon>
        <taxon>Hypocreomycetidae</taxon>
        <taxon>Glomerellales</taxon>
        <taxon>Glomerellaceae</taxon>
        <taxon>Colletotrichum</taxon>
        <taxon>Colletotrichum acutatum species complex</taxon>
    </lineage>
</organism>
<name>A0A9Q8SN01_9PEZI</name>
<protein>
    <submittedName>
        <fullName evidence="1">Uncharacterized protein</fullName>
    </submittedName>
</protein>
<dbReference type="RefSeq" id="XP_049141074.1">
    <property type="nucleotide sequence ID" value="XM_049283931.1"/>
</dbReference>